<dbReference type="EMBL" id="CP036425">
    <property type="protein sequence ID" value="QDU33020.1"/>
    <property type="molecule type" value="Genomic_DNA"/>
</dbReference>
<dbReference type="PROSITE" id="PS51194">
    <property type="entry name" value="HELICASE_CTER"/>
    <property type="match status" value="1"/>
</dbReference>
<dbReference type="InterPro" id="IPR001650">
    <property type="entry name" value="Helicase_C-like"/>
</dbReference>
<feature type="domain" description="Helicase C-terminal" evidence="1">
    <location>
        <begin position="798"/>
        <end position="963"/>
    </location>
</feature>
<keyword evidence="3" id="KW-1185">Reference proteome</keyword>
<protein>
    <recommendedName>
        <fullName evidence="1">Helicase C-terminal domain-containing protein</fullName>
    </recommendedName>
</protein>
<dbReference type="OrthoDB" id="713315at2"/>
<sequence>MGLVVFLHFGQNASNRGHMKKKNNKQKARDRVFQQMNSLLVGPIEENEIIKDVPLSAGPTDYYLTGILWPKNSVVDSSEDDSNTDACMNAEDGNDYKDSAPIFNLFRPSSFGVTYTIAKDCQEYEIMISGARYVRTNPCDLESSEKTSGEHKQKVATFDWVREPFCYRLVVENEAVNKAKVVSTFTDVNGDELEEPLLEMHIKSRVFDLGNVVTVSVVNQATADPETQRDVNCIFQSQIKIQALPSEKSAILPNFKTDRSGDDIELLINRMLYSKKNEYAVGHAVAAEWSEPEDGFVSSVWTNWMPKQHISSVTPKGHSTLQLFSEVSESPLNSEFMSCIENKDQIIQQLRIFARKYEDWLEKTFGENISKIHHEAFSENQKCAHIALDRINAGIDTLEGNDEAFKAFLFTNEVMNNVASNPETKLIPRRLIWRPFQIAFLLLTIRSIVVEEDNEHAIPDREIMDLLWFPTGGGKTEAYLALSAFVIFYRRIANSKLRTRAHVDIIMRYTLRLLTVQQFQRAAEMICQAESLRKQNLQLLGSEPISLGLYVGQAATPNKVVDGEFSANKKLQEEIKEQNPTSTPRLLLKCPYCGRALRPIDYRVCEDTPSIEINCSNKDCQSLNEPLNIYTVDEDIYRVRPSMIIGTVDKMAQLPRKEELSLLFGTPDNPPPELIIQDELHLITGPLGTMMGLYEAAIDLLSTRKYKIPKIIGSTATIGQAKKQVKSLFNRDVAVFPPAGITSGHSFFAEEDANEPNRIYSAIASSGRSPKFTLQAVSASLIASVYCLLEKDEFEQSDLDPYWTQLIYFNSLRELGGANVMMRDDVRRSVKFYCRRLNCDHQRELEQNPIELTSNVSSADIPAALNQLEISLGGNPYEGEPIDIVLASNMISVGVDIPRLGAMVVNGQPKMTSEYIQATSRIGRGLPGLVVSCLNASRPRDISHFEHFKNYHQTLYKQVEAASVTPWSSRARDKALHAIFIALVRHLLPYMSGRFNAADFNPNDCDVIKIRDWIVERANNSSQNKTIKNEVYSSLNQIINDWTHIADLINKSNRKLEYWATFDRRNKPNNPYLMRSAEDQFEDSKVWRTPNSMREVEPTVFYSIW</sequence>
<organism evidence="2 3">
    <name type="scientific">Poriferisphaera corsica</name>
    <dbReference type="NCBI Taxonomy" id="2528020"/>
    <lineage>
        <taxon>Bacteria</taxon>
        <taxon>Pseudomonadati</taxon>
        <taxon>Planctomycetota</taxon>
        <taxon>Phycisphaerae</taxon>
        <taxon>Phycisphaerales</taxon>
        <taxon>Phycisphaeraceae</taxon>
        <taxon>Poriferisphaera</taxon>
    </lineage>
</organism>
<dbReference type="Gene3D" id="3.40.50.300">
    <property type="entry name" value="P-loop containing nucleotide triphosphate hydrolases"/>
    <property type="match status" value="2"/>
</dbReference>
<dbReference type="KEGG" id="pcor:KS4_10600"/>
<evidence type="ECO:0000259" key="1">
    <source>
        <dbReference type="PROSITE" id="PS51194"/>
    </source>
</evidence>
<dbReference type="AlphaFoldDB" id="A0A517YS21"/>
<dbReference type="CDD" id="cd18785">
    <property type="entry name" value="SF2_C"/>
    <property type="match status" value="1"/>
</dbReference>
<dbReference type="Proteomes" id="UP000317369">
    <property type="component" value="Chromosome"/>
</dbReference>
<gene>
    <name evidence="2" type="ORF">KS4_10600</name>
</gene>
<dbReference type="InterPro" id="IPR027417">
    <property type="entry name" value="P-loop_NTPase"/>
</dbReference>
<reference evidence="2 3" key="1">
    <citation type="submission" date="2019-02" db="EMBL/GenBank/DDBJ databases">
        <title>Deep-cultivation of Planctomycetes and their phenomic and genomic characterization uncovers novel biology.</title>
        <authorList>
            <person name="Wiegand S."/>
            <person name="Jogler M."/>
            <person name="Boedeker C."/>
            <person name="Pinto D."/>
            <person name="Vollmers J."/>
            <person name="Rivas-Marin E."/>
            <person name="Kohn T."/>
            <person name="Peeters S.H."/>
            <person name="Heuer A."/>
            <person name="Rast P."/>
            <person name="Oberbeckmann S."/>
            <person name="Bunk B."/>
            <person name="Jeske O."/>
            <person name="Meyerdierks A."/>
            <person name="Storesund J.E."/>
            <person name="Kallscheuer N."/>
            <person name="Luecker S."/>
            <person name="Lage O.M."/>
            <person name="Pohl T."/>
            <person name="Merkel B.J."/>
            <person name="Hornburger P."/>
            <person name="Mueller R.-W."/>
            <person name="Bruemmer F."/>
            <person name="Labrenz M."/>
            <person name="Spormann A.M."/>
            <person name="Op den Camp H."/>
            <person name="Overmann J."/>
            <person name="Amann R."/>
            <person name="Jetten M.S.M."/>
            <person name="Mascher T."/>
            <person name="Medema M.H."/>
            <person name="Devos D.P."/>
            <person name="Kaster A.-K."/>
            <person name="Ovreas L."/>
            <person name="Rohde M."/>
            <person name="Galperin M.Y."/>
            <person name="Jogler C."/>
        </authorList>
    </citation>
    <scope>NUCLEOTIDE SEQUENCE [LARGE SCALE GENOMIC DNA]</scope>
    <source>
        <strain evidence="2 3">KS4</strain>
    </source>
</reference>
<dbReference type="SUPFAM" id="SSF52540">
    <property type="entry name" value="P-loop containing nucleoside triphosphate hydrolases"/>
    <property type="match status" value="1"/>
</dbReference>
<accession>A0A517YS21</accession>
<name>A0A517YS21_9BACT</name>
<evidence type="ECO:0000313" key="3">
    <source>
        <dbReference type="Proteomes" id="UP000317369"/>
    </source>
</evidence>
<evidence type="ECO:0000313" key="2">
    <source>
        <dbReference type="EMBL" id="QDU33020.1"/>
    </source>
</evidence>
<proteinExistence type="predicted"/>